<dbReference type="EMBL" id="ACLJ02000003">
    <property type="protein sequence ID" value="EFK53628.1"/>
    <property type="molecule type" value="Genomic_DNA"/>
</dbReference>
<evidence type="ECO:0000259" key="9">
    <source>
        <dbReference type="Pfam" id="PF12704"/>
    </source>
</evidence>
<feature type="domain" description="MacB-like periplasmic core" evidence="9">
    <location>
        <begin position="28"/>
        <end position="272"/>
    </location>
</feature>
<evidence type="ECO:0000256" key="2">
    <source>
        <dbReference type="ARBA" id="ARBA00022475"/>
    </source>
</evidence>
<dbReference type="eggNOG" id="COG0577">
    <property type="taxonomic scope" value="Bacteria"/>
</dbReference>
<evidence type="ECO:0000256" key="6">
    <source>
        <dbReference type="ARBA" id="ARBA00038076"/>
    </source>
</evidence>
<sequence length="439" mass="47124">MCAQEVPMELRESINLATSSLRTNKLRSILTLLGIIIGIMAVIIIMTLGRGLQNQVMSGLEDIGASRHVVMIAQTPDEEEAMPEDEFSGGMDMPVDDESDMVSIDELGEIREHFGERVIGVDISEMVPAETKYGEKTASADINPVLADSLGVRAINVEFGRGVTQQDIDTERPVAVISQELVDAFFDGDAAAALGERIDIEGDSTGVFTVIGVAEAEEENADSFGQMQAYGQIYIPLSSLERIAEPIESVNMFIVQTTGDEDPAEFRNELQSYMDRQYAHNDNAEAQVIDMESSLEGFTAIFGAISSVIASIGGISLLVGGIGVMNVMLITVTERTREIGVRKALGATRRDIRTQFIVEAVMVCLLGGIIGVLLGGLIGVLSSGLLGFIEGDSYGPVAFPPIGAVVFSLLFSMGIGVFFGFYPANKAAKMQPIDALRYE</sequence>
<keyword evidence="3 7" id="KW-0812">Transmembrane</keyword>
<evidence type="ECO:0000256" key="4">
    <source>
        <dbReference type="ARBA" id="ARBA00022989"/>
    </source>
</evidence>
<dbReference type="PANTHER" id="PTHR30572">
    <property type="entry name" value="MEMBRANE COMPONENT OF TRANSPORTER-RELATED"/>
    <property type="match status" value="1"/>
</dbReference>
<keyword evidence="4 7" id="KW-1133">Transmembrane helix</keyword>
<dbReference type="InterPro" id="IPR025857">
    <property type="entry name" value="MacB_PCD"/>
</dbReference>
<dbReference type="InterPro" id="IPR003838">
    <property type="entry name" value="ABC3_permease_C"/>
</dbReference>
<evidence type="ECO:0000256" key="1">
    <source>
        <dbReference type="ARBA" id="ARBA00004651"/>
    </source>
</evidence>
<evidence type="ECO:0000313" key="11">
    <source>
        <dbReference type="Proteomes" id="UP000004208"/>
    </source>
</evidence>
<accession>D7WEU7</accession>
<dbReference type="InterPro" id="IPR050250">
    <property type="entry name" value="Macrolide_Exporter_MacB"/>
</dbReference>
<keyword evidence="5 7" id="KW-0472">Membrane</keyword>
<gene>
    <name evidence="10" type="ORF">HMPREF0291_11285</name>
</gene>
<dbReference type="PANTHER" id="PTHR30572:SF4">
    <property type="entry name" value="ABC TRANSPORTER PERMEASE YTRF"/>
    <property type="match status" value="1"/>
</dbReference>
<proteinExistence type="inferred from homology"/>
<keyword evidence="11" id="KW-1185">Reference proteome</keyword>
<dbReference type="HOGENOM" id="CLU_000604_8_0_11"/>
<evidence type="ECO:0000256" key="5">
    <source>
        <dbReference type="ARBA" id="ARBA00023136"/>
    </source>
</evidence>
<feature type="domain" description="ABC3 transporter permease C-terminal" evidence="8">
    <location>
        <begin position="311"/>
        <end position="432"/>
    </location>
</feature>
<feature type="transmembrane region" description="Helical" evidence="7">
    <location>
        <begin position="29"/>
        <end position="48"/>
    </location>
</feature>
<comment type="caution">
    <text evidence="10">The sequence shown here is derived from an EMBL/GenBank/DDBJ whole genome shotgun (WGS) entry which is preliminary data.</text>
</comment>
<feature type="transmembrane region" description="Helical" evidence="7">
    <location>
        <begin position="300"/>
        <end position="333"/>
    </location>
</feature>
<comment type="subcellular location">
    <subcellularLocation>
        <location evidence="1">Cell membrane</location>
        <topology evidence="1">Multi-pass membrane protein</topology>
    </subcellularLocation>
</comment>
<dbReference type="STRING" id="585529.HMPREF0291_11285"/>
<protein>
    <submittedName>
        <fullName evidence="10">Efflux ABC transporter, permease protein</fullName>
    </submittedName>
</protein>
<organism evidence="10 11">
    <name type="scientific">Corynebacterium genitalium ATCC 33030</name>
    <dbReference type="NCBI Taxonomy" id="585529"/>
    <lineage>
        <taxon>Bacteria</taxon>
        <taxon>Bacillati</taxon>
        <taxon>Actinomycetota</taxon>
        <taxon>Actinomycetes</taxon>
        <taxon>Mycobacteriales</taxon>
        <taxon>Corynebacteriaceae</taxon>
        <taxon>Corynebacterium</taxon>
    </lineage>
</organism>
<dbReference type="AlphaFoldDB" id="D7WEU7"/>
<feature type="transmembrane region" description="Helical" evidence="7">
    <location>
        <begin position="354"/>
        <end position="378"/>
    </location>
</feature>
<reference evidence="10" key="1">
    <citation type="submission" date="2010-06" db="EMBL/GenBank/DDBJ databases">
        <authorList>
            <person name="Muzny D."/>
            <person name="Qin X."/>
            <person name="Buhay C."/>
            <person name="Dugan-Rocha S."/>
            <person name="Ding Y."/>
            <person name="Chen G."/>
            <person name="Hawes A."/>
            <person name="Holder M."/>
            <person name="Jhangiani S."/>
            <person name="Johnson A."/>
            <person name="Khan Z."/>
            <person name="Li Z."/>
            <person name="Liu W."/>
            <person name="Liu X."/>
            <person name="Perez L."/>
            <person name="Shen H."/>
            <person name="Wang Q."/>
            <person name="Watt J."/>
            <person name="Xi L."/>
            <person name="Xin Y."/>
            <person name="Zhou J."/>
            <person name="Deng J."/>
            <person name="Jiang H."/>
            <person name="Liu Y."/>
            <person name="Qu J."/>
            <person name="Song X.-Z."/>
            <person name="Zhang L."/>
            <person name="Villasana D."/>
            <person name="Johnson A."/>
            <person name="Liu J."/>
            <person name="Liyanage D."/>
            <person name="Lorensuhewa L."/>
            <person name="Robinson T."/>
            <person name="Song A."/>
            <person name="Song B.-B."/>
            <person name="Dinh H."/>
            <person name="Thornton R."/>
            <person name="Coyle M."/>
            <person name="Francisco L."/>
            <person name="Jackson L."/>
            <person name="Javaid M."/>
            <person name="Korchina V."/>
            <person name="Kovar C."/>
            <person name="Mata R."/>
            <person name="Mathew T."/>
            <person name="Ngo R."/>
            <person name="Nguyen L."/>
            <person name="Nguyen N."/>
            <person name="Okwuonu G."/>
            <person name="Ongeri F."/>
            <person name="Pham C."/>
            <person name="Simmons D."/>
            <person name="Wilczek-Boney K."/>
            <person name="Hale W."/>
            <person name="Jakkamsetti A."/>
            <person name="Pham P."/>
            <person name="Ruth R."/>
            <person name="San Lucas F."/>
            <person name="Warren J."/>
            <person name="Zhang J."/>
            <person name="Zhao Z."/>
            <person name="Zhou C."/>
            <person name="Zhu D."/>
            <person name="Lee S."/>
            <person name="Bess C."/>
            <person name="Blankenburg K."/>
            <person name="Forbes L."/>
            <person name="Fu Q."/>
            <person name="Gubbala S."/>
            <person name="Hirani K."/>
            <person name="Jayaseelan J.C."/>
            <person name="Lara F."/>
            <person name="Munidasa M."/>
            <person name="Palculict T."/>
            <person name="Patil S."/>
            <person name="Pu L.-L."/>
            <person name="Saada N."/>
            <person name="Tang L."/>
            <person name="Weissenberger G."/>
            <person name="Zhu Y."/>
            <person name="Hemphill L."/>
            <person name="Shang Y."/>
            <person name="Youmans B."/>
            <person name="Ayvaz T."/>
            <person name="Ross M."/>
            <person name="Santibanez J."/>
            <person name="Aqrawi P."/>
            <person name="Gross S."/>
            <person name="Joshi V."/>
            <person name="Fowler G."/>
            <person name="Nazareth L."/>
            <person name="Reid J."/>
            <person name="Worley K."/>
            <person name="Petrosino J."/>
            <person name="Highlander S."/>
            <person name="Gibbs R."/>
        </authorList>
    </citation>
    <scope>NUCLEOTIDE SEQUENCE [LARGE SCALE GENOMIC DNA]</scope>
    <source>
        <strain evidence="10">ATCC 33030</strain>
    </source>
</reference>
<dbReference type="GO" id="GO:0005886">
    <property type="term" value="C:plasma membrane"/>
    <property type="evidence" value="ECO:0007669"/>
    <property type="project" value="UniProtKB-SubCell"/>
</dbReference>
<dbReference type="Pfam" id="PF12704">
    <property type="entry name" value="MacB_PCD"/>
    <property type="match status" value="1"/>
</dbReference>
<evidence type="ECO:0000256" key="7">
    <source>
        <dbReference type="SAM" id="Phobius"/>
    </source>
</evidence>
<comment type="similarity">
    <text evidence="6">Belongs to the ABC-4 integral membrane protein family.</text>
</comment>
<name>D7WEU7_9CORY</name>
<dbReference type="Proteomes" id="UP000004208">
    <property type="component" value="Unassembled WGS sequence"/>
</dbReference>
<dbReference type="Pfam" id="PF02687">
    <property type="entry name" value="FtsX"/>
    <property type="match status" value="1"/>
</dbReference>
<dbReference type="GO" id="GO:0022857">
    <property type="term" value="F:transmembrane transporter activity"/>
    <property type="evidence" value="ECO:0007669"/>
    <property type="project" value="TreeGrafter"/>
</dbReference>
<evidence type="ECO:0000259" key="8">
    <source>
        <dbReference type="Pfam" id="PF02687"/>
    </source>
</evidence>
<keyword evidence="2" id="KW-1003">Cell membrane</keyword>
<evidence type="ECO:0000313" key="10">
    <source>
        <dbReference type="EMBL" id="EFK53628.1"/>
    </source>
</evidence>
<evidence type="ECO:0000256" key="3">
    <source>
        <dbReference type="ARBA" id="ARBA00022692"/>
    </source>
</evidence>
<feature type="transmembrane region" description="Helical" evidence="7">
    <location>
        <begin position="398"/>
        <end position="422"/>
    </location>
</feature>